<proteinExistence type="predicted"/>
<accession>G5GJ36</accession>
<feature type="transmembrane region" description="Helical" evidence="1">
    <location>
        <begin position="28"/>
        <end position="49"/>
    </location>
</feature>
<dbReference type="RefSeq" id="WP_005541302.1">
    <property type="nucleotide sequence ID" value="NZ_JH378833.1"/>
</dbReference>
<evidence type="ECO:0000313" key="3">
    <source>
        <dbReference type="Proteomes" id="UP000003011"/>
    </source>
</evidence>
<sequence>MRQIGNYDYDYNTDYSQEGLIGKIKSIFFSRILLGFIISIASLLSMYYKENAGDVFKMYICILTGFLIYFIFAVKDVRARLTDSGLSDVRLALGILGLLSGALWFAFEHPFFIFICKTVAIVVLPVDYVYGFFIKRFSWRKVSTLKAAFIVIQALLVIAIVLFGALQLFRELSIIKL</sequence>
<protein>
    <submittedName>
        <fullName evidence="2">Uncharacterized protein</fullName>
    </submittedName>
</protein>
<keyword evidence="1" id="KW-0812">Transmembrane</keyword>
<gene>
    <name evidence="2" type="ORF">HMPREF9333_01576</name>
</gene>
<evidence type="ECO:0000313" key="2">
    <source>
        <dbReference type="EMBL" id="EHI55440.1"/>
    </source>
</evidence>
<comment type="caution">
    <text evidence="2">The sequence shown here is derived from an EMBL/GenBank/DDBJ whole genome shotgun (WGS) entry which is preliminary data.</text>
</comment>
<keyword evidence="3" id="KW-1185">Reference proteome</keyword>
<dbReference type="AlphaFoldDB" id="G5GJ36"/>
<dbReference type="HOGENOM" id="CLU_1515953_0_0_9"/>
<organism evidence="2 3">
    <name type="scientific">Johnsonella ignava ATCC 51276</name>
    <dbReference type="NCBI Taxonomy" id="679200"/>
    <lineage>
        <taxon>Bacteria</taxon>
        <taxon>Bacillati</taxon>
        <taxon>Bacillota</taxon>
        <taxon>Clostridia</taxon>
        <taxon>Lachnospirales</taxon>
        <taxon>Lachnospiraceae</taxon>
        <taxon>Johnsonella</taxon>
    </lineage>
</organism>
<name>G5GJ36_9FIRM</name>
<keyword evidence="1" id="KW-0472">Membrane</keyword>
<keyword evidence="1" id="KW-1133">Transmembrane helix</keyword>
<feature type="transmembrane region" description="Helical" evidence="1">
    <location>
        <begin position="145"/>
        <end position="169"/>
    </location>
</feature>
<feature type="transmembrane region" description="Helical" evidence="1">
    <location>
        <begin position="111"/>
        <end position="133"/>
    </location>
</feature>
<feature type="transmembrane region" description="Helical" evidence="1">
    <location>
        <begin position="86"/>
        <end position="105"/>
    </location>
</feature>
<dbReference type="EMBL" id="ACZL01000023">
    <property type="protein sequence ID" value="EHI55440.1"/>
    <property type="molecule type" value="Genomic_DNA"/>
</dbReference>
<evidence type="ECO:0000256" key="1">
    <source>
        <dbReference type="SAM" id="Phobius"/>
    </source>
</evidence>
<reference evidence="2 3" key="1">
    <citation type="submission" date="2011-08" db="EMBL/GenBank/DDBJ databases">
        <title>The Genome Sequence of Johnsonella ignava ATCC 51276.</title>
        <authorList>
            <consortium name="The Broad Institute Genome Sequencing Platform"/>
            <person name="Earl A."/>
            <person name="Ward D."/>
            <person name="Feldgarden M."/>
            <person name="Gevers D."/>
            <person name="Izard J."/>
            <person name="Blanton J.M."/>
            <person name="Baranova O.V."/>
            <person name="Dewhirst F.E."/>
            <person name="Young S.K."/>
            <person name="Zeng Q."/>
            <person name="Gargeya S."/>
            <person name="Fitzgerald M."/>
            <person name="Haas B."/>
            <person name="Abouelleil A."/>
            <person name="Alvarado L."/>
            <person name="Arachchi H.M."/>
            <person name="Berlin A."/>
            <person name="Brown A."/>
            <person name="Chapman S.B."/>
            <person name="Chen Z."/>
            <person name="Dunbar C."/>
            <person name="Freedman E."/>
            <person name="Gearin G."/>
            <person name="Gellesch M."/>
            <person name="Goldberg J."/>
            <person name="Griggs A."/>
            <person name="Gujja S."/>
            <person name="Heiman D."/>
            <person name="Howarth C."/>
            <person name="Larson L."/>
            <person name="Lui A."/>
            <person name="MacDonald P.J.P."/>
            <person name="Montmayeur A."/>
            <person name="Murphy C."/>
            <person name="Neiman D."/>
            <person name="Pearson M."/>
            <person name="Priest M."/>
            <person name="Roberts A."/>
            <person name="Saif S."/>
            <person name="Shea T."/>
            <person name="Shenoy N."/>
            <person name="Sisk P."/>
            <person name="Stolte C."/>
            <person name="Sykes S."/>
            <person name="Wortman J."/>
            <person name="Nusbaum C."/>
            <person name="Birren B."/>
        </authorList>
    </citation>
    <scope>NUCLEOTIDE SEQUENCE [LARGE SCALE GENOMIC DNA]</scope>
    <source>
        <strain evidence="2 3">ATCC 51276</strain>
    </source>
</reference>
<dbReference type="Proteomes" id="UP000003011">
    <property type="component" value="Unassembled WGS sequence"/>
</dbReference>
<feature type="transmembrane region" description="Helical" evidence="1">
    <location>
        <begin position="55"/>
        <end position="74"/>
    </location>
</feature>